<comment type="caution">
    <text evidence="2">The sequence shown here is derived from an EMBL/GenBank/DDBJ whole genome shotgun (WGS) entry which is preliminary data.</text>
</comment>
<feature type="compositionally biased region" description="Low complexity" evidence="1">
    <location>
        <begin position="183"/>
        <end position="193"/>
    </location>
</feature>
<feature type="compositionally biased region" description="Low complexity" evidence="1">
    <location>
        <begin position="94"/>
        <end position="119"/>
    </location>
</feature>
<feature type="compositionally biased region" description="Basic residues" evidence="1">
    <location>
        <begin position="434"/>
        <end position="443"/>
    </location>
</feature>
<evidence type="ECO:0000256" key="1">
    <source>
        <dbReference type="SAM" id="MobiDB-lite"/>
    </source>
</evidence>
<name>A0ABR1KVJ5_9PEZI</name>
<accession>A0ABR1KVJ5</accession>
<gene>
    <name evidence="2" type="ORF">IWZ03DRAFT_111544</name>
</gene>
<feature type="compositionally biased region" description="Acidic residues" evidence="1">
    <location>
        <begin position="373"/>
        <end position="385"/>
    </location>
</feature>
<organism evidence="2 3">
    <name type="scientific">Phyllosticta citriasiana</name>
    <dbReference type="NCBI Taxonomy" id="595635"/>
    <lineage>
        <taxon>Eukaryota</taxon>
        <taxon>Fungi</taxon>
        <taxon>Dikarya</taxon>
        <taxon>Ascomycota</taxon>
        <taxon>Pezizomycotina</taxon>
        <taxon>Dothideomycetes</taxon>
        <taxon>Dothideomycetes incertae sedis</taxon>
        <taxon>Botryosphaeriales</taxon>
        <taxon>Phyllostictaceae</taxon>
        <taxon>Phyllosticta</taxon>
    </lineage>
</organism>
<feature type="region of interest" description="Disordered" evidence="1">
    <location>
        <begin position="322"/>
        <end position="345"/>
    </location>
</feature>
<feature type="region of interest" description="Disordered" evidence="1">
    <location>
        <begin position="373"/>
        <end position="443"/>
    </location>
</feature>
<sequence length="443" mass="47890">MQKGAVMGQASLSDEYLLGKGINSRPRFPGDRFAFEEDYYQDDYHGRGRGRGHNMDPDEEEYLFQRALDRVRVARARGQPDVSLSHEELEILTRPRARQLPAALADPSSARPTSGGSSSRPKKSSRAPLLAPDSRKTNPRHNLDFSPSDSSSSSPGPPGFIVPGGGAAPLGYTTGSSRADFRSVSGQSQGVRSRSSKESNFTPSPPSTLDRNRNVSGSPIYDVPGSFADEANYRAESSASSYNSHHSSNGPDMAEPDDYPHPRLPPRQLHSSSPPYPIHPSERVPTMPLDPFAYQTGGPTYPYPSGGVAYVRVPRRVPVGRREGSGYASNAAASFSDPSLAHGPTQWDGSARMYEYGGLAYAGIRSAGRDYDEVQVEYDEHDVDDPAGRSGSGSSVERNKEKDKQKQAQAAAASASGKDRTAKDAVGMRERSAKTGKKRGRRK</sequence>
<feature type="region of interest" description="Disordered" evidence="1">
    <location>
        <begin position="77"/>
        <end position="293"/>
    </location>
</feature>
<proteinExistence type="predicted"/>
<evidence type="ECO:0000313" key="3">
    <source>
        <dbReference type="Proteomes" id="UP001363622"/>
    </source>
</evidence>
<feature type="compositionally biased region" description="Polar residues" evidence="1">
    <location>
        <begin position="327"/>
        <end position="337"/>
    </location>
</feature>
<feature type="compositionally biased region" description="Basic and acidic residues" evidence="1">
    <location>
        <begin position="84"/>
        <end position="93"/>
    </location>
</feature>
<dbReference type="Proteomes" id="UP001363622">
    <property type="component" value="Unassembled WGS sequence"/>
</dbReference>
<protein>
    <submittedName>
        <fullName evidence="2">Uncharacterized protein</fullName>
    </submittedName>
</protein>
<feature type="compositionally biased region" description="Basic and acidic residues" evidence="1">
    <location>
        <begin position="397"/>
        <end position="406"/>
    </location>
</feature>
<dbReference type="EMBL" id="JBBPHU010000002">
    <property type="protein sequence ID" value="KAK7522193.1"/>
    <property type="molecule type" value="Genomic_DNA"/>
</dbReference>
<feature type="compositionally biased region" description="Basic and acidic residues" evidence="1">
    <location>
        <begin position="417"/>
        <end position="433"/>
    </location>
</feature>
<feature type="compositionally biased region" description="Low complexity" evidence="1">
    <location>
        <begin position="407"/>
        <end position="416"/>
    </location>
</feature>
<reference evidence="2 3" key="1">
    <citation type="submission" date="2024-04" db="EMBL/GenBank/DDBJ databases">
        <title>Phyllosticta paracitricarpa is synonymous to the EU quarantine fungus P. citricarpa based on phylogenomic analyses.</title>
        <authorList>
            <consortium name="Lawrence Berkeley National Laboratory"/>
            <person name="Van Ingen-Buijs V.A."/>
            <person name="Van Westerhoven A.C."/>
            <person name="Haridas S."/>
            <person name="Skiadas P."/>
            <person name="Martin F."/>
            <person name="Groenewald J.Z."/>
            <person name="Crous P.W."/>
            <person name="Seidl M.F."/>
        </authorList>
    </citation>
    <scope>NUCLEOTIDE SEQUENCE [LARGE SCALE GENOMIC DNA]</scope>
    <source>
        <strain evidence="2 3">CBS 123371</strain>
    </source>
</reference>
<feature type="compositionally biased region" description="Low complexity" evidence="1">
    <location>
        <begin position="234"/>
        <end position="249"/>
    </location>
</feature>
<keyword evidence="3" id="KW-1185">Reference proteome</keyword>
<evidence type="ECO:0000313" key="2">
    <source>
        <dbReference type="EMBL" id="KAK7522193.1"/>
    </source>
</evidence>